<sequence length="102" mass="11299">MPTNFLGSEKIRICKDLIEDVLTLLRDFGCNIRGSGCFHCDDLFLGRTHDSSPVQRRNGRLFIPATTSQPLCSNLYSLQPPPQSPALSNDDLPSPNFAPSQH</sequence>
<protein>
    <submittedName>
        <fullName evidence="2">Uncharacterized protein</fullName>
    </submittedName>
</protein>
<feature type="region of interest" description="Disordered" evidence="1">
    <location>
        <begin position="74"/>
        <end position="102"/>
    </location>
</feature>
<proteinExistence type="predicted"/>
<evidence type="ECO:0000313" key="3">
    <source>
        <dbReference type="Proteomes" id="UP000887159"/>
    </source>
</evidence>
<reference evidence="2" key="1">
    <citation type="submission" date="2020-08" db="EMBL/GenBank/DDBJ databases">
        <title>Multicomponent nature underlies the extraordinary mechanical properties of spider dragline silk.</title>
        <authorList>
            <person name="Kono N."/>
            <person name="Nakamura H."/>
            <person name="Mori M."/>
            <person name="Yoshida Y."/>
            <person name="Ohtoshi R."/>
            <person name="Malay A.D."/>
            <person name="Moran D.A.P."/>
            <person name="Tomita M."/>
            <person name="Numata K."/>
            <person name="Arakawa K."/>
        </authorList>
    </citation>
    <scope>NUCLEOTIDE SEQUENCE</scope>
</reference>
<dbReference type="AlphaFoldDB" id="A0A8X6RYG9"/>
<dbReference type="Proteomes" id="UP000887159">
    <property type="component" value="Unassembled WGS sequence"/>
</dbReference>
<evidence type="ECO:0000256" key="1">
    <source>
        <dbReference type="SAM" id="MobiDB-lite"/>
    </source>
</evidence>
<gene>
    <name evidence="2" type="ORF">TNCV_3503721</name>
</gene>
<comment type="caution">
    <text evidence="2">The sequence shown here is derived from an EMBL/GenBank/DDBJ whole genome shotgun (WGS) entry which is preliminary data.</text>
</comment>
<keyword evidence="3" id="KW-1185">Reference proteome</keyword>
<dbReference type="EMBL" id="BMAU01021233">
    <property type="protein sequence ID" value="GFY02491.1"/>
    <property type="molecule type" value="Genomic_DNA"/>
</dbReference>
<organism evidence="2 3">
    <name type="scientific">Trichonephila clavipes</name>
    <name type="common">Golden silk orbweaver</name>
    <name type="synonym">Nephila clavipes</name>
    <dbReference type="NCBI Taxonomy" id="2585209"/>
    <lineage>
        <taxon>Eukaryota</taxon>
        <taxon>Metazoa</taxon>
        <taxon>Ecdysozoa</taxon>
        <taxon>Arthropoda</taxon>
        <taxon>Chelicerata</taxon>
        <taxon>Arachnida</taxon>
        <taxon>Araneae</taxon>
        <taxon>Araneomorphae</taxon>
        <taxon>Entelegynae</taxon>
        <taxon>Araneoidea</taxon>
        <taxon>Nephilidae</taxon>
        <taxon>Trichonephila</taxon>
    </lineage>
</organism>
<evidence type="ECO:0000313" key="2">
    <source>
        <dbReference type="EMBL" id="GFY02491.1"/>
    </source>
</evidence>
<name>A0A8X6RYG9_TRICX</name>
<accession>A0A8X6RYG9</accession>